<accession>A0A0G2Y4M4</accession>
<protein>
    <submittedName>
        <fullName evidence="1">Uncharacterized protein</fullName>
    </submittedName>
</protein>
<evidence type="ECO:0000313" key="1">
    <source>
        <dbReference type="EMBL" id="AKI80780.1"/>
    </source>
</evidence>
<proteinExistence type="predicted"/>
<evidence type="ECO:0000313" key="2">
    <source>
        <dbReference type="Proteomes" id="UP000274448"/>
    </source>
</evidence>
<dbReference type="EMBL" id="KM982403">
    <property type="protein sequence ID" value="AKI80780.1"/>
    <property type="molecule type" value="Genomic_DNA"/>
</dbReference>
<reference evidence="1 2" key="1">
    <citation type="submission" date="2014-10" db="EMBL/GenBank/DDBJ databases">
        <title>Pan-genome analysis of Brazilian lineage A amoebal mimiviruses.</title>
        <authorList>
            <person name="Assis F.L."/>
            <person name="Abrahao J.S."/>
            <person name="Kroon E.G."/>
            <person name="Dornas F.P."/>
            <person name="Andrade K.R."/>
            <person name="Borato P.V.M."/>
            <person name="Pilotto M.R."/>
            <person name="Benamar S."/>
            <person name="LaScola B."/>
            <person name="Colson P."/>
        </authorList>
    </citation>
    <scope>NUCLEOTIDE SEQUENCE [LARGE SCALE GENOMIC DNA]</scope>
    <source>
        <strain evidence="1 2">Amazonia</strain>
    </source>
</reference>
<organismHost>
    <name type="scientific">Acanthamoeba polyphaga</name>
    <name type="common">Amoeba</name>
    <dbReference type="NCBI Taxonomy" id="5757"/>
</organismHost>
<organism evidence="1 2">
    <name type="scientific">Acanthamoeba polyphaga mimivirus</name>
    <name type="common">APMV</name>
    <dbReference type="NCBI Taxonomy" id="212035"/>
    <lineage>
        <taxon>Viruses</taxon>
        <taxon>Varidnaviria</taxon>
        <taxon>Bamfordvirae</taxon>
        <taxon>Nucleocytoviricota</taxon>
        <taxon>Megaviricetes</taxon>
        <taxon>Imitervirales</taxon>
        <taxon>Mimiviridae</taxon>
        <taxon>Megamimivirinae</taxon>
        <taxon>Mimivirus</taxon>
        <taxon>Mimivirus bradfordmassiliense</taxon>
    </lineage>
</organism>
<sequence length="83" mass="9202">MSNLCTSCGERPKWFDSARQQYSPWCSNTCKNLNQTHAVQGQPICAIEGCHRPAHFDGKTFSPGCGIRHRNEALALGITKPKN</sequence>
<name>A0A0G2Y4M4_MIMIV</name>
<dbReference type="Proteomes" id="UP000274448">
    <property type="component" value="Segment"/>
</dbReference>